<dbReference type="Proteomes" id="UP001249851">
    <property type="component" value="Unassembled WGS sequence"/>
</dbReference>
<gene>
    <name evidence="1" type="ORF">P5673_008051</name>
</gene>
<proteinExistence type="predicted"/>
<protein>
    <submittedName>
        <fullName evidence="1">Uncharacterized protein</fullName>
    </submittedName>
</protein>
<reference evidence="1" key="2">
    <citation type="journal article" date="2023" name="Science">
        <title>Genomic signatures of disease resistance in endangered staghorn corals.</title>
        <authorList>
            <person name="Vollmer S.V."/>
            <person name="Selwyn J.D."/>
            <person name="Despard B.A."/>
            <person name="Roesel C.L."/>
        </authorList>
    </citation>
    <scope>NUCLEOTIDE SEQUENCE</scope>
    <source>
        <strain evidence="1">K2</strain>
    </source>
</reference>
<evidence type="ECO:0000313" key="1">
    <source>
        <dbReference type="EMBL" id="KAK2568114.1"/>
    </source>
</evidence>
<dbReference type="AlphaFoldDB" id="A0AAD9VBD2"/>
<organism evidence="1 2">
    <name type="scientific">Acropora cervicornis</name>
    <name type="common">Staghorn coral</name>
    <dbReference type="NCBI Taxonomy" id="6130"/>
    <lineage>
        <taxon>Eukaryota</taxon>
        <taxon>Metazoa</taxon>
        <taxon>Cnidaria</taxon>
        <taxon>Anthozoa</taxon>
        <taxon>Hexacorallia</taxon>
        <taxon>Scleractinia</taxon>
        <taxon>Astrocoeniina</taxon>
        <taxon>Acroporidae</taxon>
        <taxon>Acropora</taxon>
    </lineage>
</organism>
<sequence>MDYNSGSPPRRHSLHTSRQEVELLSSISSMDGRSSCTTRQVHSSSALPRVKRKYVPSLYHNQDKMLTRKITDFLKKPPLNSQEYFEMLWKLSNQRESAQFRYDEGNSDTARSAPVSPDEISKKLQHLLPEKRTIQSMILPPIRDGCVSNYHDKFMGASRTTLTTDSTIDVVDRLKYCRYLRLKPERQRAWENS</sequence>
<accession>A0AAD9VBD2</accession>
<dbReference type="EMBL" id="JARQWQ010000013">
    <property type="protein sequence ID" value="KAK2568114.1"/>
    <property type="molecule type" value="Genomic_DNA"/>
</dbReference>
<evidence type="ECO:0000313" key="2">
    <source>
        <dbReference type="Proteomes" id="UP001249851"/>
    </source>
</evidence>
<comment type="caution">
    <text evidence="1">The sequence shown here is derived from an EMBL/GenBank/DDBJ whole genome shotgun (WGS) entry which is preliminary data.</text>
</comment>
<keyword evidence="2" id="KW-1185">Reference proteome</keyword>
<reference evidence="1" key="1">
    <citation type="journal article" date="2023" name="G3 (Bethesda)">
        <title>Whole genome assembly and annotation of the endangered Caribbean coral Acropora cervicornis.</title>
        <authorList>
            <person name="Selwyn J.D."/>
            <person name="Vollmer S.V."/>
        </authorList>
    </citation>
    <scope>NUCLEOTIDE SEQUENCE</scope>
    <source>
        <strain evidence="1">K2</strain>
    </source>
</reference>
<name>A0AAD9VBD2_ACRCE</name>